<gene>
    <name evidence="1" type="ORF">OCBIM_22038772mg</name>
</gene>
<accession>A0A0L8I2R5</accession>
<evidence type="ECO:0000313" key="1">
    <source>
        <dbReference type="EMBL" id="KOF95345.1"/>
    </source>
</evidence>
<organism evidence="1">
    <name type="scientific">Octopus bimaculoides</name>
    <name type="common">California two-spotted octopus</name>
    <dbReference type="NCBI Taxonomy" id="37653"/>
    <lineage>
        <taxon>Eukaryota</taxon>
        <taxon>Metazoa</taxon>
        <taxon>Spiralia</taxon>
        <taxon>Lophotrochozoa</taxon>
        <taxon>Mollusca</taxon>
        <taxon>Cephalopoda</taxon>
        <taxon>Coleoidea</taxon>
        <taxon>Octopodiformes</taxon>
        <taxon>Octopoda</taxon>
        <taxon>Incirrata</taxon>
        <taxon>Octopodidae</taxon>
        <taxon>Octopus</taxon>
    </lineage>
</organism>
<sequence>MGEAHAKCKYIDKFMVPLPSCSSQTLIVFLWKKRLPQQKIGTFVQIAEQETFKKKKIKHTRDSFFRRNV</sequence>
<reference evidence="1" key="1">
    <citation type="submission" date="2015-07" db="EMBL/GenBank/DDBJ databases">
        <title>MeaNS - Measles Nucleotide Surveillance Program.</title>
        <authorList>
            <person name="Tran T."/>
            <person name="Druce J."/>
        </authorList>
    </citation>
    <scope>NUCLEOTIDE SEQUENCE</scope>
    <source>
        <strain evidence="1">UCB-OBI-ISO-001</strain>
        <tissue evidence="1">Gonad</tissue>
    </source>
</reference>
<dbReference type="AlphaFoldDB" id="A0A0L8I2R5"/>
<name>A0A0L8I2R5_OCTBM</name>
<proteinExistence type="predicted"/>
<protein>
    <submittedName>
        <fullName evidence="1">Uncharacterized protein</fullName>
    </submittedName>
</protein>
<dbReference type="EMBL" id="KQ416765">
    <property type="protein sequence ID" value="KOF95345.1"/>
    <property type="molecule type" value="Genomic_DNA"/>
</dbReference>